<dbReference type="InterPro" id="IPR036754">
    <property type="entry name" value="YbaK/aa-tRNA-synt-asso_dom_sf"/>
</dbReference>
<feature type="domain" description="YbaK/aminoacyl-tRNA synthetase-associated" evidence="5">
    <location>
        <begin position="36"/>
        <end position="149"/>
    </location>
</feature>
<dbReference type="EC" id="4.2.-.-" evidence="4"/>
<evidence type="ECO:0000256" key="4">
    <source>
        <dbReference type="PIRNR" id="PIRNR006181"/>
    </source>
</evidence>
<evidence type="ECO:0000256" key="3">
    <source>
        <dbReference type="ARBA" id="ARBA00023239"/>
    </source>
</evidence>
<dbReference type="PANTHER" id="PTHR30411:SF0">
    <property type="entry name" value="CYS-TRNA(PRO)_CYS-TRNA(CYS) DEACYLASE YBAK"/>
    <property type="match status" value="1"/>
</dbReference>
<dbReference type="GO" id="GO:0016829">
    <property type="term" value="F:lyase activity"/>
    <property type="evidence" value="ECO:0007669"/>
    <property type="project" value="UniProtKB-KW"/>
</dbReference>
<evidence type="ECO:0000313" key="6">
    <source>
        <dbReference type="EMBL" id="APG23810.1"/>
    </source>
</evidence>
<dbReference type="GO" id="GO:0006412">
    <property type="term" value="P:translation"/>
    <property type="evidence" value="ECO:0007669"/>
    <property type="project" value="UniProtKB-KW"/>
</dbReference>
<evidence type="ECO:0000256" key="1">
    <source>
        <dbReference type="ARBA" id="ARBA00009798"/>
    </source>
</evidence>
<dbReference type="CDD" id="cd00002">
    <property type="entry name" value="YbaK_deacylase"/>
    <property type="match status" value="1"/>
</dbReference>
<dbReference type="Pfam" id="PF04073">
    <property type="entry name" value="tRNA_edit"/>
    <property type="match status" value="1"/>
</dbReference>
<evidence type="ECO:0000259" key="5">
    <source>
        <dbReference type="Pfam" id="PF04073"/>
    </source>
</evidence>
<accession>A0A1L3GCZ2</accession>
<dbReference type="NCBIfam" id="TIGR00011">
    <property type="entry name" value="YbaK_EbsC"/>
    <property type="match status" value="1"/>
</dbReference>
<evidence type="ECO:0000313" key="7">
    <source>
        <dbReference type="Proteomes" id="UP000182264"/>
    </source>
</evidence>
<reference evidence="6 7" key="1">
    <citation type="journal article" date="2017" name="Genome Announc.">
        <title>Complete Genome Sequences of Two Acetylene-Fermenting Pelobacter acetylenicus Strains.</title>
        <authorList>
            <person name="Sutton J.M."/>
            <person name="Baesman S.M."/>
            <person name="Fierst J.L."/>
            <person name="Poret-Peterson A.T."/>
            <person name="Oremland R.S."/>
            <person name="Dunlap D.S."/>
            <person name="Akob D.M."/>
        </authorList>
    </citation>
    <scope>NUCLEOTIDE SEQUENCE [LARGE SCALE GENOMIC DNA]</scope>
    <source>
        <strain evidence="6 7">DSM 3247</strain>
    </source>
</reference>
<gene>
    <name evidence="6" type="ORF">A7E75_01320</name>
</gene>
<evidence type="ECO:0000256" key="2">
    <source>
        <dbReference type="ARBA" id="ARBA00022917"/>
    </source>
</evidence>
<dbReference type="STRING" id="29542.A6070_09935"/>
<dbReference type="SUPFAM" id="SSF55826">
    <property type="entry name" value="YbaK/ProRS associated domain"/>
    <property type="match status" value="1"/>
</dbReference>
<dbReference type="PANTHER" id="PTHR30411">
    <property type="entry name" value="CYTOPLASMIC PROTEIN"/>
    <property type="match status" value="1"/>
</dbReference>
<dbReference type="AlphaFoldDB" id="A0A1L3GCZ2"/>
<dbReference type="InterPro" id="IPR004369">
    <property type="entry name" value="Prolyl-tRNA_editing_YbaK/EbsC"/>
</dbReference>
<name>A0A1L3GCZ2_SYNAC</name>
<dbReference type="PIRSF" id="PIRSF006181">
    <property type="entry name" value="EbsC_YbaK"/>
    <property type="match status" value="1"/>
</dbReference>
<keyword evidence="3 4" id="KW-0456">Lyase</keyword>
<proteinExistence type="inferred from homology"/>
<comment type="similarity">
    <text evidence="1 4">Belongs to the prolyl-tRNA editing family. YbaK/EbsC subfamily.</text>
</comment>
<dbReference type="RefSeq" id="WP_072285623.1">
    <property type="nucleotide sequence ID" value="NZ_CP015455.1"/>
</dbReference>
<dbReference type="Proteomes" id="UP000182264">
    <property type="component" value="Chromosome"/>
</dbReference>
<protein>
    <recommendedName>
        <fullName evidence="4">Cys-tRNA(Pro)/Cys-tRNA(Cys) deacylase</fullName>
        <ecNumber evidence="4">4.2.-.-</ecNumber>
    </recommendedName>
</protein>
<dbReference type="KEGG" id="pace:A6070_09935"/>
<dbReference type="GO" id="GO:0002161">
    <property type="term" value="F:aminoacyl-tRNA deacylase activity"/>
    <property type="evidence" value="ECO:0007669"/>
    <property type="project" value="InterPro"/>
</dbReference>
<keyword evidence="7" id="KW-1185">Reference proteome</keyword>
<sequence>MARQKHPVTPAIRVLRQHDITFTGHLYTYEDHGGTAVCARELGVDEHAVIKTLIFETETGEPLIVLMHGDREVSTRGLARLLGAKQVIPCAPQTADRHSGYQVGGTSPFGTRKTMPVYMERTIADLPVIYINGGKRGFLVAMAPQDLIRVLHPAMVEVAQP</sequence>
<dbReference type="OrthoDB" id="9809296at2"/>
<organism evidence="6 7">
    <name type="scientific">Syntrophotalea acetylenica</name>
    <name type="common">Pelobacter acetylenicus</name>
    <dbReference type="NCBI Taxonomy" id="29542"/>
    <lineage>
        <taxon>Bacteria</taxon>
        <taxon>Pseudomonadati</taxon>
        <taxon>Thermodesulfobacteriota</taxon>
        <taxon>Desulfuromonadia</taxon>
        <taxon>Desulfuromonadales</taxon>
        <taxon>Syntrophotaleaceae</taxon>
        <taxon>Syntrophotalea</taxon>
    </lineage>
</organism>
<dbReference type="EMBL" id="CP015518">
    <property type="protein sequence ID" value="APG23810.1"/>
    <property type="molecule type" value="Genomic_DNA"/>
</dbReference>
<dbReference type="Gene3D" id="3.90.960.10">
    <property type="entry name" value="YbaK/aminoacyl-tRNA synthetase-associated domain"/>
    <property type="match status" value="1"/>
</dbReference>
<dbReference type="InterPro" id="IPR007214">
    <property type="entry name" value="YbaK/aa-tRNA-synth-assoc-dom"/>
</dbReference>
<keyword evidence="2 4" id="KW-0648">Protein biosynthesis</keyword>